<gene>
    <name evidence="2" type="ORF">SCLCIDRAFT_106220</name>
</gene>
<protein>
    <recommendedName>
        <fullName evidence="1">DUF7330 domain-containing protein</fullName>
    </recommendedName>
</protein>
<evidence type="ECO:0000313" key="2">
    <source>
        <dbReference type="EMBL" id="KIM68135.1"/>
    </source>
</evidence>
<evidence type="ECO:0000313" key="3">
    <source>
        <dbReference type="Proteomes" id="UP000053989"/>
    </source>
</evidence>
<name>A0A0C3E5U5_9AGAM</name>
<dbReference type="InterPro" id="IPR055754">
    <property type="entry name" value="DUF7330"/>
</dbReference>
<organism evidence="2 3">
    <name type="scientific">Scleroderma citrinum Foug A</name>
    <dbReference type="NCBI Taxonomy" id="1036808"/>
    <lineage>
        <taxon>Eukaryota</taxon>
        <taxon>Fungi</taxon>
        <taxon>Dikarya</taxon>
        <taxon>Basidiomycota</taxon>
        <taxon>Agaricomycotina</taxon>
        <taxon>Agaricomycetes</taxon>
        <taxon>Agaricomycetidae</taxon>
        <taxon>Boletales</taxon>
        <taxon>Sclerodermatineae</taxon>
        <taxon>Sclerodermataceae</taxon>
        <taxon>Scleroderma</taxon>
    </lineage>
</organism>
<dbReference type="Pfam" id="PF24016">
    <property type="entry name" value="DUF7330"/>
    <property type="match status" value="1"/>
</dbReference>
<dbReference type="STRING" id="1036808.A0A0C3E5U5"/>
<evidence type="ECO:0000259" key="1">
    <source>
        <dbReference type="Pfam" id="PF24016"/>
    </source>
</evidence>
<dbReference type="HOGENOM" id="CLU_070382_0_0_1"/>
<proteinExistence type="predicted"/>
<sequence>MYVQGQFDTEDYPPAYDIHTQDTHPPASASASIPAAVGDPLTKLNQKPTNFLYVDETHHSIKGTYVIDPSLHIPEAYLHPLNPEEERKNLYLHSRDGSVDVDLWIVGRKSDSYQEKQRHDPRRTKIHVSSRSGTVSVKVNAIDNIHPLSLEVLSRDGRISVFIPRSFHGHLVLKSVHGNCVLSDELLRNSTQLGTVDSTKRIFVGDFSAISASASGSGSESSSTPAEWAGDELRAETRDGRVRVKYVDEVESVVSKRGFFGRLFFD</sequence>
<dbReference type="EMBL" id="KN822010">
    <property type="protein sequence ID" value="KIM68135.1"/>
    <property type="molecule type" value="Genomic_DNA"/>
</dbReference>
<dbReference type="AlphaFoldDB" id="A0A0C3E5U5"/>
<feature type="domain" description="DUF7330" evidence="1">
    <location>
        <begin position="50"/>
        <end position="249"/>
    </location>
</feature>
<accession>A0A0C3E5U5</accession>
<reference evidence="2 3" key="1">
    <citation type="submission" date="2014-04" db="EMBL/GenBank/DDBJ databases">
        <authorList>
            <consortium name="DOE Joint Genome Institute"/>
            <person name="Kuo A."/>
            <person name="Kohler A."/>
            <person name="Nagy L.G."/>
            <person name="Floudas D."/>
            <person name="Copeland A."/>
            <person name="Barry K.W."/>
            <person name="Cichocki N."/>
            <person name="Veneault-Fourrey C."/>
            <person name="LaButti K."/>
            <person name="Lindquist E.A."/>
            <person name="Lipzen A."/>
            <person name="Lundell T."/>
            <person name="Morin E."/>
            <person name="Murat C."/>
            <person name="Sun H."/>
            <person name="Tunlid A."/>
            <person name="Henrissat B."/>
            <person name="Grigoriev I.V."/>
            <person name="Hibbett D.S."/>
            <person name="Martin F."/>
            <person name="Nordberg H.P."/>
            <person name="Cantor M.N."/>
            <person name="Hua S.X."/>
        </authorList>
    </citation>
    <scope>NUCLEOTIDE SEQUENCE [LARGE SCALE GENOMIC DNA]</scope>
    <source>
        <strain evidence="2 3">Foug A</strain>
    </source>
</reference>
<dbReference type="InParanoid" id="A0A0C3E5U5"/>
<keyword evidence="3" id="KW-1185">Reference proteome</keyword>
<dbReference type="OrthoDB" id="5289249at2759"/>
<reference evidence="3" key="2">
    <citation type="submission" date="2015-01" db="EMBL/GenBank/DDBJ databases">
        <title>Evolutionary Origins and Diversification of the Mycorrhizal Mutualists.</title>
        <authorList>
            <consortium name="DOE Joint Genome Institute"/>
            <consortium name="Mycorrhizal Genomics Consortium"/>
            <person name="Kohler A."/>
            <person name="Kuo A."/>
            <person name="Nagy L.G."/>
            <person name="Floudas D."/>
            <person name="Copeland A."/>
            <person name="Barry K.W."/>
            <person name="Cichocki N."/>
            <person name="Veneault-Fourrey C."/>
            <person name="LaButti K."/>
            <person name="Lindquist E.A."/>
            <person name="Lipzen A."/>
            <person name="Lundell T."/>
            <person name="Morin E."/>
            <person name="Murat C."/>
            <person name="Riley R."/>
            <person name="Ohm R."/>
            <person name="Sun H."/>
            <person name="Tunlid A."/>
            <person name="Henrissat B."/>
            <person name="Grigoriev I.V."/>
            <person name="Hibbett D.S."/>
            <person name="Martin F."/>
        </authorList>
    </citation>
    <scope>NUCLEOTIDE SEQUENCE [LARGE SCALE GENOMIC DNA]</scope>
    <source>
        <strain evidence="3">Foug A</strain>
    </source>
</reference>
<dbReference type="Proteomes" id="UP000053989">
    <property type="component" value="Unassembled WGS sequence"/>
</dbReference>